<dbReference type="PANTHER" id="PTHR30537:SF3">
    <property type="entry name" value="TRANSCRIPTIONAL REGULATORY PROTEIN"/>
    <property type="match status" value="1"/>
</dbReference>
<dbReference type="InterPro" id="IPR036390">
    <property type="entry name" value="WH_DNA-bd_sf"/>
</dbReference>
<dbReference type="AlphaFoldDB" id="A0A4Y9SBH8"/>
<dbReference type="Gene3D" id="3.40.190.290">
    <property type="match status" value="1"/>
</dbReference>
<proteinExistence type="inferred from homology"/>
<evidence type="ECO:0000313" key="6">
    <source>
        <dbReference type="EMBL" id="TFW19506.1"/>
    </source>
</evidence>
<keyword evidence="4" id="KW-0804">Transcription</keyword>
<evidence type="ECO:0000256" key="1">
    <source>
        <dbReference type="ARBA" id="ARBA00009437"/>
    </source>
</evidence>
<evidence type="ECO:0000313" key="7">
    <source>
        <dbReference type="Proteomes" id="UP000298438"/>
    </source>
</evidence>
<dbReference type="GO" id="GO:0043565">
    <property type="term" value="F:sequence-specific DNA binding"/>
    <property type="evidence" value="ECO:0007669"/>
    <property type="project" value="TreeGrafter"/>
</dbReference>
<dbReference type="Gene3D" id="1.10.10.10">
    <property type="entry name" value="Winged helix-like DNA-binding domain superfamily/Winged helix DNA-binding domain"/>
    <property type="match status" value="1"/>
</dbReference>
<dbReference type="InterPro" id="IPR036388">
    <property type="entry name" value="WH-like_DNA-bd_sf"/>
</dbReference>
<evidence type="ECO:0000256" key="4">
    <source>
        <dbReference type="ARBA" id="ARBA00023163"/>
    </source>
</evidence>
<dbReference type="InterPro" id="IPR058163">
    <property type="entry name" value="LysR-type_TF_proteobact-type"/>
</dbReference>
<feature type="domain" description="HTH lysR-type" evidence="5">
    <location>
        <begin position="10"/>
        <end position="67"/>
    </location>
</feature>
<comment type="caution">
    <text evidence="6">The sequence shown here is derived from an EMBL/GenBank/DDBJ whole genome shotgun (WGS) entry which is preliminary data.</text>
</comment>
<keyword evidence="7" id="KW-1185">Reference proteome</keyword>
<keyword evidence="2" id="KW-0805">Transcription regulation</keyword>
<protein>
    <submittedName>
        <fullName evidence="6">LysR family transcriptional regulator</fullName>
    </submittedName>
</protein>
<evidence type="ECO:0000256" key="3">
    <source>
        <dbReference type="ARBA" id="ARBA00023125"/>
    </source>
</evidence>
<dbReference type="EMBL" id="SPVF01000146">
    <property type="protein sequence ID" value="TFW19506.1"/>
    <property type="molecule type" value="Genomic_DNA"/>
</dbReference>
<name>A0A4Y9SBH8_9BURK</name>
<dbReference type="Pfam" id="PF00126">
    <property type="entry name" value="HTH_1"/>
    <property type="match status" value="1"/>
</dbReference>
<dbReference type="GO" id="GO:0003700">
    <property type="term" value="F:DNA-binding transcription factor activity"/>
    <property type="evidence" value="ECO:0007669"/>
    <property type="project" value="InterPro"/>
</dbReference>
<dbReference type="Proteomes" id="UP000298438">
    <property type="component" value="Unassembled WGS sequence"/>
</dbReference>
<keyword evidence="3" id="KW-0238">DNA-binding</keyword>
<comment type="similarity">
    <text evidence="1">Belongs to the LysR transcriptional regulatory family.</text>
</comment>
<reference evidence="6 7" key="1">
    <citation type="submission" date="2019-03" db="EMBL/GenBank/DDBJ databases">
        <title>Draft Genome Sequence of Massilia arenosa sp. nov., a Novel Massilia Species Isolated from a Sandy-loam Maize Soil.</title>
        <authorList>
            <person name="Raths R."/>
            <person name="Peta V."/>
            <person name="Bucking H."/>
        </authorList>
    </citation>
    <scope>NUCLEOTIDE SEQUENCE [LARGE SCALE GENOMIC DNA]</scope>
    <source>
        <strain evidence="6 7">MC02</strain>
    </source>
</reference>
<dbReference type="PANTHER" id="PTHR30537">
    <property type="entry name" value="HTH-TYPE TRANSCRIPTIONAL REGULATOR"/>
    <property type="match status" value="1"/>
</dbReference>
<dbReference type="Pfam" id="PF03466">
    <property type="entry name" value="LysR_substrate"/>
    <property type="match status" value="1"/>
</dbReference>
<dbReference type="SUPFAM" id="SSF53850">
    <property type="entry name" value="Periplasmic binding protein-like II"/>
    <property type="match status" value="1"/>
</dbReference>
<dbReference type="InterPro" id="IPR005119">
    <property type="entry name" value="LysR_subst-bd"/>
</dbReference>
<gene>
    <name evidence="6" type="ORF">E4L96_11655</name>
</gene>
<dbReference type="InterPro" id="IPR000847">
    <property type="entry name" value="LysR_HTH_N"/>
</dbReference>
<accession>A0A4Y9SBH8</accession>
<dbReference type="GO" id="GO:0006351">
    <property type="term" value="P:DNA-templated transcription"/>
    <property type="evidence" value="ECO:0007669"/>
    <property type="project" value="TreeGrafter"/>
</dbReference>
<evidence type="ECO:0000259" key="5">
    <source>
        <dbReference type="PROSITE" id="PS50931"/>
    </source>
</evidence>
<dbReference type="OrthoDB" id="570111at2"/>
<dbReference type="SUPFAM" id="SSF46785">
    <property type="entry name" value="Winged helix' DNA-binding domain"/>
    <property type="match status" value="1"/>
</dbReference>
<dbReference type="PROSITE" id="PS50931">
    <property type="entry name" value="HTH_LYSR"/>
    <property type="match status" value="1"/>
</dbReference>
<sequence>MQKKEEPQNQDWDDLRFFTAVAEEGSVGAAARRFAVDHSTILRRLARLEEQLEVRLFDRFQSGYQLTKEGEELRELMLPLAEQIDAVQRHMAGRNAELSGPIRLTTTDTLLHGLLAPLLVRFRILHPGIQLEVVVNNGFLNLTRREADLALRPATHVPDLLVGRRVGTLRTAPYASRAYIERARQQGIDPRDWAQLDWVAPGDSLAHLKQARWLHDHVPPERQVFVIDTLLGMLTAVRSGMGAGMLLQLLANGLEDLVPLAAPDSALDTPVWLLTHADLRQVQRVRVLSAFLYEELSAHPALRPAG</sequence>
<organism evidence="6 7">
    <name type="scientific">Zemynaea arenosa</name>
    <dbReference type="NCBI Taxonomy" id="2561931"/>
    <lineage>
        <taxon>Bacteria</taxon>
        <taxon>Pseudomonadati</taxon>
        <taxon>Pseudomonadota</taxon>
        <taxon>Betaproteobacteria</taxon>
        <taxon>Burkholderiales</taxon>
        <taxon>Oxalobacteraceae</taxon>
        <taxon>Telluria group</taxon>
        <taxon>Zemynaea</taxon>
    </lineage>
</organism>
<evidence type="ECO:0000256" key="2">
    <source>
        <dbReference type="ARBA" id="ARBA00023015"/>
    </source>
</evidence>